<dbReference type="GO" id="GO:0003824">
    <property type="term" value="F:catalytic activity"/>
    <property type="evidence" value="ECO:0007669"/>
    <property type="project" value="InterPro"/>
</dbReference>
<dbReference type="RefSeq" id="WP_090309744.1">
    <property type="nucleotide sequence ID" value="NZ_FNZE01000005.1"/>
</dbReference>
<evidence type="ECO:0000259" key="2">
    <source>
        <dbReference type="Pfam" id="PF01425"/>
    </source>
</evidence>
<dbReference type="Proteomes" id="UP000242930">
    <property type="component" value="Unassembled WGS sequence"/>
</dbReference>
<keyword evidence="4" id="KW-1185">Reference proteome</keyword>
<dbReference type="InterPro" id="IPR000120">
    <property type="entry name" value="Amidase"/>
</dbReference>
<name>A0A1H6X1M1_9PSED</name>
<dbReference type="Gene3D" id="3.90.1300.10">
    <property type="entry name" value="Amidase signature (AS) domain"/>
    <property type="match status" value="1"/>
</dbReference>
<dbReference type="Pfam" id="PF01425">
    <property type="entry name" value="Amidase"/>
    <property type="match status" value="1"/>
</dbReference>
<proteinExistence type="inferred from homology"/>
<dbReference type="InterPro" id="IPR020556">
    <property type="entry name" value="Amidase_CS"/>
</dbReference>
<sequence>MTMLISRCELGAPAGLKVVIKDSIDIAGMPTRLGSRACDDARPAEQHAEVVEHLLAAGHRIVGKAVMHELAFGVTGINHHAGTPINARYPELIPGGSSSGSAAAVASGLADYALGTDTGGSVRVPAACCGVFGFKPTFGRVSRAGVWPGSSSLDCVGPFAADLATLQLAEQAIDPSFKPVTETALARFALVINTCAQPAVAAALNRYLESLALPHTRIELPLLDEAFAAGLAVINAETAQSGAELLASGKLGADVAARLSKAGETSAEEVRAAEQVRSAFSAEVDRLLESCEVLVMPALPNSPMALQDALAGQTDLQMTALARPFNLSGHPALVIPFEVDGRPVGIQLVGRKHADEVVFAAAQQLLRAADAARNNKDNN</sequence>
<evidence type="ECO:0000313" key="4">
    <source>
        <dbReference type="Proteomes" id="UP000242930"/>
    </source>
</evidence>
<evidence type="ECO:0000256" key="1">
    <source>
        <dbReference type="ARBA" id="ARBA00009199"/>
    </source>
</evidence>
<dbReference type="AlphaFoldDB" id="A0A1H6X1M1"/>
<accession>A0A1H6X1M1</accession>
<dbReference type="OrthoDB" id="9811471at2"/>
<dbReference type="InterPro" id="IPR036928">
    <property type="entry name" value="AS_sf"/>
</dbReference>
<dbReference type="InterPro" id="IPR023631">
    <property type="entry name" value="Amidase_dom"/>
</dbReference>
<dbReference type="EMBL" id="FNZE01000005">
    <property type="protein sequence ID" value="SEJ18970.1"/>
    <property type="molecule type" value="Genomic_DNA"/>
</dbReference>
<organism evidence="3 4">
    <name type="scientific">Pseudomonas linyingensis</name>
    <dbReference type="NCBI Taxonomy" id="915471"/>
    <lineage>
        <taxon>Bacteria</taxon>
        <taxon>Pseudomonadati</taxon>
        <taxon>Pseudomonadota</taxon>
        <taxon>Gammaproteobacteria</taxon>
        <taxon>Pseudomonadales</taxon>
        <taxon>Pseudomonadaceae</taxon>
        <taxon>Pseudomonas</taxon>
    </lineage>
</organism>
<dbReference type="SUPFAM" id="SSF75304">
    <property type="entry name" value="Amidase signature (AS) enzymes"/>
    <property type="match status" value="1"/>
</dbReference>
<dbReference type="PROSITE" id="PS00571">
    <property type="entry name" value="AMIDASES"/>
    <property type="match status" value="1"/>
</dbReference>
<dbReference type="STRING" id="915471.SAMN05216201_105209"/>
<comment type="similarity">
    <text evidence="1">Belongs to the amidase family.</text>
</comment>
<feature type="domain" description="Amidase" evidence="2">
    <location>
        <begin position="14"/>
        <end position="358"/>
    </location>
</feature>
<evidence type="ECO:0000313" key="3">
    <source>
        <dbReference type="EMBL" id="SEJ18970.1"/>
    </source>
</evidence>
<dbReference type="PANTHER" id="PTHR11895:SF7">
    <property type="entry name" value="GLUTAMYL-TRNA(GLN) AMIDOTRANSFERASE SUBUNIT A, MITOCHONDRIAL"/>
    <property type="match status" value="1"/>
</dbReference>
<gene>
    <name evidence="3" type="ORF">SAMN05216201_105209</name>
</gene>
<dbReference type="PANTHER" id="PTHR11895">
    <property type="entry name" value="TRANSAMIDASE"/>
    <property type="match status" value="1"/>
</dbReference>
<reference evidence="4" key="1">
    <citation type="submission" date="2016-10" db="EMBL/GenBank/DDBJ databases">
        <authorList>
            <person name="Varghese N."/>
            <person name="Submissions S."/>
        </authorList>
    </citation>
    <scope>NUCLEOTIDE SEQUENCE [LARGE SCALE GENOMIC DNA]</scope>
    <source>
        <strain evidence="4">LMG 25967</strain>
    </source>
</reference>
<protein>
    <submittedName>
        <fullName evidence="3">Amidase</fullName>
    </submittedName>
</protein>